<reference evidence="3" key="1">
    <citation type="submission" date="2018-07" db="EMBL/GenBank/DDBJ databases">
        <title>Genome sequencing of Paracoccus sp. SC2-6.</title>
        <authorList>
            <person name="Heo J."/>
            <person name="Kim S.-J."/>
            <person name="Kwon S.-W."/>
        </authorList>
    </citation>
    <scope>NUCLEOTIDE SEQUENCE [LARGE SCALE GENOMIC DNA]</scope>
    <source>
        <strain evidence="3">SC2-6</strain>
    </source>
</reference>
<dbReference type="KEGG" id="pars:DRW48_14275"/>
<dbReference type="InterPro" id="IPR036866">
    <property type="entry name" value="RibonucZ/Hydroxyglut_hydro"/>
</dbReference>
<accession>A0A344PMT8</accession>
<dbReference type="RefSeq" id="WP_114077010.1">
    <property type="nucleotide sequence ID" value="NZ_CP030918.1"/>
</dbReference>
<gene>
    <name evidence="2" type="ORF">DRW48_14275</name>
</gene>
<dbReference type="Pfam" id="PF17778">
    <property type="entry name" value="WHD_BLACT"/>
    <property type="match status" value="1"/>
</dbReference>
<dbReference type="GO" id="GO:0016787">
    <property type="term" value="F:hydrolase activity"/>
    <property type="evidence" value="ECO:0007669"/>
    <property type="project" value="UniProtKB-KW"/>
</dbReference>
<evidence type="ECO:0000313" key="2">
    <source>
        <dbReference type="EMBL" id="AXC50693.1"/>
    </source>
</evidence>
<dbReference type="InterPro" id="IPR041516">
    <property type="entry name" value="LACTB2_WH"/>
</dbReference>
<dbReference type="InterPro" id="IPR036388">
    <property type="entry name" value="WH-like_DNA-bd_sf"/>
</dbReference>
<organism evidence="2 3">
    <name type="scientific">Paracoccus suum</name>
    <dbReference type="NCBI Taxonomy" id="2259340"/>
    <lineage>
        <taxon>Bacteria</taxon>
        <taxon>Pseudomonadati</taxon>
        <taxon>Pseudomonadota</taxon>
        <taxon>Alphaproteobacteria</taxon>
        <taxon>Rhodobacterales</taxon>
        <taxon>Paracoccaceae</taxon>
        <taxon>Paracoccus</taxon>
    </lineage>
</organism>
<keyword evidence="2" id="KW-0378">Hydrolase</keyword>
<protein>
    <submittedName>
        <fullName evidence="2">MBL fold metallo-hydrolase</fullName>
    </submittedName>
</protein>
<dbReference type="PANTHER" id="PTHR23131:SF0">
    <property type="entry name" value="ENDORIBONUCLEASE LACTB2"/>
    <property type="match status" value="1"/>
</dbReference>
<dbReference type="OrthoDB" id="9788263at2"/>
<dbReference type="Gene3D" id="1.10.10.10">
    <property type="entry name" value="Winged helix-like DNA-binding domain superfamily/Winged helix DNA-binding domain"/>
    <property type="match status" value="1"/>
</dbReference>
<dbReference type="Proteomes" id="UP000252023">
    <property type="component" value="Chromosome"/>
</dbReference>
<evidence type="ECO:0000313" key="3">
    <source>
        <dbReference type="Proteomes" id="UP000252023"/>
    </source>
</evidence>
<dbReference type="EMBL" id="CP030918">
    <property type="protein sequence ID" value="AXC50693.1"/>
    <property type="molecule type" value="Genomic_DNA"/>
</dbReference>
<dbReference type="InterPro" id="IPR050662">
    <property type="entry name" value="Sec-metab_biosynth-thioest"/>
</dbReference>
<dbReference type="PANTHER" id="PTHR23131">
    <property type="entry name" value="ENDORIBONUCLEASE LACTB2"/>
    <property type="match status" value="1"/>
</dbReference>
<feature type="domain" description="Metallo-beta-lactamase" evidence="1">
    <location>
        <begin position="17"/>
        <end position="195"/>
    </location>
</feature>
<sequence length="281" mass="29223">MLRVLTAGNPSPLTGPGTNTFVLGDGDLAIIDPGPSDSAHLAAILAEVGGRPVRAILITHPHLDHCGGARALAEATGAPVLGFGGPLEGRAPLMATLAGAEIGGGEGLDFGFCPDRRLRDGEVIADADWQLTALWTPGHSAPHMSFLWGDLLFCGDLILGWSSTLISPPDGDLTDYLRSLARIAALGTRQLLPAHGAPIDDPAGRIEELLAHRRARTAEILAALQPGPATAEELARRIYTVPPALIPAAARNVLSHLLALYDLGALSVDREPGAAARFSRS</sequence>
<evidence type="ECO:0000259" key="1">
    <source>
        <dbReference type="SMART" id="SM00849"/>
    </source>
</evidence>
<dbReference type="AlphaFoldDB" id="A0A344PMT8"/>
<dbReference type="InterPro" id="IPR001279">
    <property type="entry name" value="Metallo-B-lactamas"/>
</dbReference>
<dbReference type="CDD" id="cd16278">
    <property type="entry name" value="metallo-hydrolase-like_MBL-fold"/>
    <property type="match status" value="1"/>
</dbReference>
<keyword evidence="3" id="KW-1185">Reference proteome</keyword>
<dbReference type="Pfam" id="PF00753">
    <property type="entry name" value="Lactamase_B"/>
    <property type="match status" value="1"/>
</dbReference>
<dbReference type="SUPFAM" id="SSF56281">
    <property type="entry name" value="Metallo-hydrolase/oxidoreductase"/>
    <property type="match status" value="1"/>
</dbReference>
<proteinExistence type="predicted"/>
<dbReference type="SMART" id="SM00849">
    <property type="entry name" value="Lactamase_B"/>
    <property type="match status" value="1"/>
</dbReference>
<dbReference type="Gene3D" id="3.60.15.10">
    <property type="entry name" value="Ribonuclease Z/Hydroxyacylglutathione hydrolase-like"/>
    <property type="match status" value="1"/>
</dbReference>
<name>A0A344PMT8_9RHOB</name>